<dbReference type="Pfam" id="PF13962">
    <property type="entry name" value="PGG"/>
    <property type="match status" value="1"/>
</dbReference>
<protein>
    <recommendedName>
        <fullName evidence="2">PGG domain-containing protein</fullName>
    </recommendedName>
</protein>
<dbReference type="Proteomes" id="UP000326939">
    <property type="component" value="Chromosome 16"/>
</dbReference>
<name>A0A5N5JQ21_9ROSI</name>
<gene>
    <name evidence="3" type="ORF">DKX38_025135</name>
</gene>
<evidence type="ECO:0000313" key="3">
    <source>
        <dbReference type="EMBL" id="KAB5520816.1"/>
    </source>
</evidence>
<dbReference type="AlphaFoldDB" id="A0A5N5JQ21"/>
<feature type="transmembrane region" description="Helical" evidence="1">
    <location>
        <begin position="153"/>
        <end position="171"/>
    </location>
</feature>
<reference evidence="4" key="1">
    <citation type="journal article" date="2019" name="Gigascience">
        <title>De novo genome assembly of the endangered Acer yangbiense, a plant species with extremely small populations endemic to Yunnan Province, China.</title>
        <authorList>
            <person name="Yang J."/>
            <person name="Wariss H.M."/>
            <person name="Tao L."/>
            <person name="Zhang R."/>
            <person name="Yun Q."/>
            <person name="Hollingsworth P."/>
            <person name="Dao Z."/>
            <person name="Luo G."/>
            <person name="Guo H."/>
            <person name="Ma Y."/>
            <person name="Sun W."/>
        </authorList>
    </citation>
    <scope>NUCLEOTIDE SEQUENCE [LARGE SCALE GENOMIC DNA]</scope>
    <source>
        <strain evidence="4">cv. br00</strain>
    </source>
</reference>
<organism evidence="3 4">
    <name type="scientific">Salix brachista</name>
    <dbReference type="NCBI Taxonomy" id="2182728"/>
    <lineage>
        <taxon>Eukaryota</taxon>
        <taxon>Viridiplantae</taxon>
        <taxon>Streptophyta</taxon>
        <taxon>Embryophyta</taxon>
        <taxon>Tracheophyta</taxon>
        <taxon>Spermatophyta</taxon>
        <taxon>Magnoliopsida</taxon>
        <taxon>eudicotyledons</taxon>
        <taxon>Gunneridae</taxon>
        <taxon>Pentapetalae</taxon>
        <taxon>rosids</taxon>
        <taxon>fabids</taxon>
        <taxon>Malpighiales</taxon>
        <taxon>Salicaceae</taxon>
        <taxon>Saliceae</taxon>
        <taxon>Salix</taxon>
    </lineage>
</organism>
<dbReference type="PANTHER" id="PTHR24177">
    <property type="entry name" value="CASKIN"/>
    <property type="match status" value="1"/>
</dbReference>
<evidence type="ECO:0000256" key="1">
    <source>
        <dbReference type="SAM" id="Phobius"/>
    </source>
</evidence>
<keyword evidence="4" id="KW-1185">Reference proteome</keyword>
<proteinExistence type="predicted"/>
<feature type="transmembrane region" description="Helical" evidence="1">
    <location>
        <begin position="128"/>
        <end position="147"/>
    </location>
</feature>
<keyword evidence="1" id="KW-0472">Membrane</keyword>
<accession>A0A5N5JQ21</accession>
<keyword evidence="1" id="KW-1133">Transmembrane helix</keyword>
<dbReference type="GO" id="GO:0016020">
    <property type="term" value="C:membrane"/>
    <property type="evidence" value="ECO:0007669"/>
    <property type="project" value="TreeGrafter"/>
</dbReference>
<feature type="transmembrane region" description="Helical" evidence="1">
    <location>
        <begin position="35"/>
        <end position="52"/>
    </location>
</feature>
<feature type="domain" description="PGG" evidence="2">
    <location>
        <begin position="30"/>
        <end position="123"/>
    </location>
</feature>
<dbReference type="PANTHER" id="PTHR24177:SF441">
    <property type="entry name" value="ANKYRIN REPEAT FAMILY PROTEIN"/>
    <property type="match status" value="1"/>
</dbReference>
<comment type="caution">
    <text evidence="3">The sequence shown here is derived from an EMBL/GenBank/DDBJ whole genome shotgun (WGS) entry which is preliminary data.</text>
</comment>
<dbReference type="EMBL" id="VDCV01000016">
    <property type="protein sequence ID" value="KAB5520816.1"/>
    <property type="molecule type" value="Genomic_DNA"/>
</dbReference>
<dbReference type="InterPro" id="IPR026961">
    <property type="entry name" value="PGG_dom"/>
</dbReference>
<feature type="transmembrane region" description="Helical" evidence="1">
    <location>
        <begin position="100"/>
        <end position="121"/>
    </location>
</feature>
<evidence type="ECO:0000313" key="4">
    <source>
        <dbReference type="Proteomes" id="UP000326939"/>
    </source>
</evidence>
<evidence type="ECO:0000259" key="2">
    <source>
        <dbReference type="Pfam" id="PF13962"/>
    </source>
</evidence>
<sequence length="179" mass="19869">MAADQRNVPENPAKNFNEYFRFNLGRDTPSDARNTLLVVTTLIVAVTFQAAVNPPAGVWQDDKYSPANCTVVTSDNNDCTIIRYAGTSILHTRTGAGYDIFIFVNTLAFSAATNTILYLLLDSPFQTEVLLSIYSMNFAYGASVGAVQPPKTMKWGLIAVAFMLPYFLRVFSNIIKRYK</sequence>
<keyword evidence="1" id="KW-0812">Transmembrane</keyword>